<accession>A0A9W3NVI3</accession>
<dbReference type="AlphaFoldDB" id="A0A9W3NVI3"/>
<dbReference type="KEGG" id="bti:BTG_01965"/>
<reference evidence="2 3" key="1">
    <citation type="submission" date="2012-08" db="EMBL/GenBank/DDBJ databases">
        <authorList>
            <person name="Doggett N."/>
            <person name="Teshima H."/>
            <person name="Bruce D."/>
            <person name="Detter J.C."/>
            <person name="Johnson S.L."/>
            <person name="Han C."/>
        </authorList>
    </citation>
    <scope>NUCLEOTIDE SEQUENCE [LARGE SCALE GENOMIC DNA]</scope>
    <source>
        <strain evidence="2 3">HD-771</strain>
    </source>
</reference>
<evidence type="ECO:0000256" key="1">
    <source>
        <dbReference type="SAM" id="Phobius"/>
    </source>
</evidence>
<proteinExistence type="predicted"/>
<protein>
    <submittedName>
        <fullName evidence="2">Uncharacterized protein</fullName>
    </submittedName>
</protein>
<organism evidence="2 3">
    <name type="scientific">Bacillus thuringiensis HD-771</name>
    <dbReference type="NCBI Taxonomy" id="1218175"/>
    <lineage>
        <taxon>Bacteria</taxon>
        <taxon>Bacillati</taxon>
        <taxon>Bacillota</taxon>
        <taxon>Bacilli</taxon>
        <taxon>Bacillales</taxon>
        <taxon>Bacillaceae</taxon>
        <taxon>Bacillus</taxon>
        <taxon>Bacillus cereus group</taxon>
    </lineage>
</organism>
<evidence type="ECO:0000313" key="3">
    <source>
        <dbReference type="Proteomes" id="UP000005259"/>
    </source>
</evidence>
<keyword evidence="1" id="KW-0812">Transmembrane</keyword>
<dbReference type="Proteomes" id="UP000005259">
    <property type="component" value="Chromosome"/>
</dbReference>
<keyword evidence="1" id="KW-0472">Membrane</keyword>
<feature type="transmembrane region" description="Helical" evidence="1">
    <location>
        <begin position="15"/>
        <end position="32"/>
    </location>
</feature>
<keyword evidence="1" id="KW-1133">Transmembrane helix</keyword>
<gene>
    <name evidence="2" type="ORF">BTG_01965</name>
</gene>
<dbReference type="EMBL" id="CP003752">
    <property type="protein sequence ID" value="AFQ13894.1"/>
    <property type="molecule type" value="Genomic_DNA"/>
</dbReference>
<sequence>MHQFMRDINILIDDLFVYPYIAIILAKAIYWGDKNEIEINI</sequence>
<evidence type="ECO:0000313" key="2">
    <source>
        <dbReference type="EMBL" id="AFQ13894.1"/>
    </source>
</evidence>
<name>A0A9W3NVI3_BACTU</name>